<dbReference type="Pfam" id="PF06745">
    <property type="entry name" value="ATPase"/>
    <property type="match status" value="1"/>
</dbReference>
<evidence type="ECO:0000256" key="2">
    <source>
        <dbReference type="ARBA" id="ARBA00023242"/>
    </source>
</evidence>
<dbReference type="OrthoDB" id="6348953at2759"/>
<evidence type="ECO:0000313" key="4">
    <source>
        <dbReference type="EMBL" id="CAD7274228.1"/>
    </source>
</evidence>
<dbReference type="Gene3D" id="3.40.50.300">
    <property type="entry name" value="P-loop containing nucleotide triphosphate hydrolases"/>
    <property type="match status" value="1"/>
</dbReference>
<keyword evidence="5" id="KW-1185">Reference proteome</keyword>
<evidence type="ECO:0000259" key="3">
    <source>
        <dbReference type="Pfam" id="PF06745"/>
    </source>
</evidence>
<keyword evidence="2" id="KW-0539">Nucleus</keyword>
<dbReference type="PANTHER" id="PTHR46457:SF1">
    <property type="entry name" value="DNA REPAIR PROTEIN RAD51 HOMOLOG 4"/>
    <property type="match status" value="1"/>
</dbReference>
<dbReference type="GO" id="GO:0033063">
    <property type="term" value="C:Rad51B-Rad51C-Rad51D-XRCC2 complex"/>
    <property type="evidence" value="ECO:0007669"/>
    <property type="project" value="TreeGrafter"/>
</dbReference>
<dbReference type="GO" id="GO:0000400">
    <property type="term" value="F:four-way junction DNA binding"/>
    <property type="evidence" value="ECO:0007669"/>
    <property type="project" value="TreeGrafter"/>
</dbReference>
<dbReference type="GO" id="GO:0003697">
    <property type="term" value="F:single-stranded DNA binding"/>
    <property type="evidence" value="ECO:0007669"/>
    <property type="project" value="TreeGrafter"/>
</dbReference>
<proteinExistence type="predicted"/>
<dbReference type="GO" id="GO:0000724">
    <property type="term" value="P:double-strand break repair via homologous recombination"/>
    <property type="evidence" value="ECO:0007669"/>
    <property type="project" value="TreeGrafter"/>
</dbReference>
<dbReference type="GO" id="GO:0005657">
    <property type="term" value="C:replication fork"/>
    <property type="evidence" value="ECO:0007669"/>
    <property type="project" value="TreeGrafter"/>
</dbReference>
<sequence length="234" mass="26069">MESPKGTDKCGINVAREYRSLLKKGILMASGIPRLDIALDGGFQSGEVVEICGRSLSGKSQFCMRIAVQAAINGYMCTEQESAFDVFRRIRVIGATSIFGVLDELEKMQQAFAGRSDYVSKIGCQNYDRLYCAEKILNKFAGTIKYMAKRRNLVIVVVNNIRVIHQNGVKVDRIMLGRLWSFVPQIRVIFSRVDAPSLGPKAGQPLKLRVKVARSVRSRTNEEFDVELTSGGLR</sequence>
<dbReference type="InterPro" id="IPR014774">
    <property type="entry name" value="KaiC-like_dom"/>
</dbReference>
<dbReference type="GO" id="GO:0007131">
    <property type="term" value="P:reciprocal meiotic recombination"/>
    <property type="evidence" value="ECO:0007669"/>
    <property type="project" value="TreeGrafter"/>
</dbReference>
<dbReference type="Proteomes" id="UP000678499">
    <property type="component" value="Unassembled WGS sequence"/>
</dbReference>
<dbReference type="GO" id="GO:0005815">
    <property type="term" value="C:microtubule organizing center"/>
    <property type="evidence" value="ECO:0007669"/>
    <property type="project" value="TreeGrafter"/>
</dbReference>
<dbReference type="GO" id="GO:0000723">
    <property type="term" value="P:telomere maintenance"/>
    <property type="evidence" value="ECO:0007669"/>
    <property type="project" value="TreeGrafter"/>
</dbReference>
<evidence type="ECO:0000313" key="5">
    <source>
        <dbReference type="Proteomes" id="UP000678499"/>
    </source>
</evidence>
<dbReference type="AlphaFoldDB" id="A0A7R9BFD1"/>
<name>A0A7R9BFD1_9CRUS</name>
<reference evidence="4" key="1">
    <citation type="submission" date="2020-11" db="EMBL/GenBank/DDBJ databases">
        <authorList>
            <person name="Tran Van P."/>
        </authorList>
    </citation>
    <scope>NUCLEOTIDE SEQUENCE</scope>
</reference>
<dbReference type="InterPro" id="IPR027417">
    <property type="entry name" value="P-loop_NTPase"/>
</dbReference>
<accession>A0A7R9BFD1</accession>
<protein>
    <recommendedName>
        <fullName evidence="3">KaiC-like domain-containing protein</fullName>
    </recommendedName>
</protein>
<comment type="subcellular location">
    <subcellularLocation>
        <location evidence="1">Nucleus</location>
    </subcellularLocation>
</comment>
<feature type="domain" description="KaiC-like" evidence="3">
    <location>
        <begin position="30"/>
        <end position="183"/>
    </location>
</feature>
<dbReference type="GO" id="GO:0042148">
    <property type="term" value="P:DNA strand invasion"/>
    <property type="evidence" value="ECO:0007669"/>
    <property type="project" value="TreeGrafter"/>
</dbReference>
<dbReference type="PANTHER" id="PTHR46457">
    <property type="entry name" value="DNA REPAIR PROTEIN RAD51 HOMOLOG 4"/>
    <property type="match status" value="1"/>
</dbReference>
<dbReference type="SUPFAM" id="SSF52540">
    <property type="entry name" value="P-loop containing nucleoside triphosphate hydrolases"/>
    <property type="match status" value="1"/>
</dbReference>
<dbReference type="InterPro" id="IPR051988">
    <property type="entry name" value="HRR_RAD51_Paralog"/>
</dbReference>
<evidence type="ECO:0000256" key="1">
    <source>
        <dbReference type="ARBA" id="ARBA00004123"/>
    </source>
</evidence>
<dbReference type="EMBL" id="OA882260">
    <property type="protein sequence ID" value="CAD7274228.1"/>
    <property type="molecule type" value="Genomic_DNA"/>
</dbReference>
<gene>
    <name evidence="4" type="ORF">NMOB1V02_LOCUS2078</name>
</gene>
<dbReference type="GO" id="GO:0008094">
    <property type="term" value="F:ATP-dependent activity, acting on DNA"/>
    <property type="evidence" value="ECO:0007669"/>
    <property type="project" value="TreeGrafter"/>
</dbReference>
<organism evidence="4">
    <name type="scientific">Notodromas monacha</name>
    <dbReference type="NCBI Taxonomy" id="399045"/>
    <lineage>
        <taxon>Eukaryota</taxon>
        <taxon>Metazoa</taxon>
        <taxon>Ecdysozoa</taxon>
        <taxon>Arthropoda</taxon>
        <taxon>Crustacea</taxon>
        <taxon>Oligostraca</taxon>
        <taxon>Ostracoda</taxon>
        <taxon>Podocopa</taxon>
        <taxon>Podocopida</taxon>
        <taxon>Cypridocopina</taxon>
        <taxon>Cypridoidea</taxon>
        <taxon>Cyprididae</taxon>
        <taxon>Notodromas</taxon>
    </lineage>
</organism>
<dbReference type="EMBL" id="CAJPEX010000223">
    <property type="protein sequence ID" value="CAG0914380.1"/>
    <property type="molecule type" value="Genomic_DNA"/>
</dbReference>